<keyword evidence="2 4" id="KW-0472">Membrane</keyword>
<dbReference type="PANTHER" id="PTHR30329:SF21">
    <property type="entry name" value="LIPOPROTEIN YIAD-RELATED"/>
    <property type="match status" value="1"/>
</dbReference>
<feature type="chain" id="PRO_5046348877" evidence="5">
    <location>
        <begin position="26"/>
        <end position="292"/>
    </location>
</feature>
<comment type="subcellular location">
    <subcellularLocation>
        <location evidence="1">Cell outer membrane</location>
    </subcellularLocation>
</comment>
<evidence type="ECO:0000313" key="7">
    <source>
        <dbReference type="EMBL" id="MCJ1962729.1"/>
    </source>
</evidence>
<evidence type="ECO:0000313" key="8">
    <source>
        <dbReference type="Proteomes" id="UP001162802"/>
    </source>
</evidence>
<accession>A0ABT0AHP1</accession>
<keyword evidence="5" id="KW-0732">Signal</keyword>
<dbReference type="CDD" id="cd07185">
    <property type="entry name" value="OmpA_C-like"/>
    <property type="match status" value="1"/>
</dbReference>
<feature type="signal peptide" evidence="5">
    <location>
        <begin position="1"/>
        <end position="25"/>
    </location>
</feature>
<reference evidence="7" key="1">
    <citation type="submission" date="2022-03" db="EMBL/GenBank/DDBJ databases">
        <title>Identification of a novel bacterium isolated from mangrove sediments.</title>
        <authorList>
            <person name="Pan X."/>
        </authorList>
    </citation>
    <scope>NUCLEOTIDE SEQUENCE</scope>
    <source>
        <strain evidence="7">B2637</strain>
    </source>
</reference>
<dbReference type="Gene3D" id="3.30.1330.60">
    <property type="entry name" value="OmpA-like domain"/>
    <property type="match status" value="1"/>
</dbReference>
<feature type="domain" description="OmpA-like" evidence="6">
    <location>
        <begin position="168"/>
        <end position="287"/>
    </location>
</feature>
<gene>
    <name evidence="7" type="ORF">MTR65_18740</name>
</gene>
<dbReference type="EMBL" id="JALHAT010000058">
    <property type="protein sequence ID" value="MCJ1962729.1"/>
    <property type="molecule type" value="Genomic_DNA"/>
</dbReference>
<dbReference type="InterPro" id="IPR006665">
    <property type="entry name" value="OmpA-like"/>
</dbReference>
<protein>
    <submittedName>
        <fullName evidence="7">OmpA family protein</fullName>
    </submittedName>
</protein>
<dbReference type="PRINTS" id="PR01023">
    <property type="entry name" value="NAFLGMOTY"/>
</dbReference>
<name>A0ABT0AHP1_9SPHN</name>
<organism evidence="7 8">
    <name type="scientific">Novosphingobium mangrovi</name>
    <name type="common">ex Hu et al. 2023</name>
    <dbReference type="NCBI Taxonomy" id="2930094"/>
    <lineage>
        <taxon>Bacteria</taxon>
        <taxon>Pseudomonadati</taxon>
        <taxon>Pseudomonadota</taxon>
        <taxon>Alphaproteobacteria</taxon>
        <taxon>Sphingomonadales</taxon>
        <taxon>Sphingomonadaceae</taxon>
        <taxon>Novosphingobium</taxon>
    </lineage>
</organism>
<dbReference type="Pfam" id="PF00691">
    <property type="entry name" value="OmpA"/>
    <property type="match status" value="1"/>
</dbReference>
<keyword evidence="8" id="KW-1185">Reference proteome</keyword>
<dbReference type="InterPro" id="IPR050330">
    <property type="entry name" value="Bact_OuterMem_StrucFunc"/>
</dbReference>
<dbReference type="Proteomes" id="UP001162802">
    <property type="component" value="Unassembled WGS sequence"/>
</dbReference>
<dbReference type="PROSITE" id="PS51123">
    <property type="entry name" value="OMPA_2"/>
    <property type="match status" value="1"/>
</dbReference>
<evidence type="ECO:0000256" key="4">
    <source>
        <dbReference type="PROSITE-ProRule" id="PRU00473"/>
    </source>
</evidence>
<comment type="caution">
    <text evidence="7">The sequence shown here is derived from an EMBL/GenBank/DDBJ whole genome shotgun (WGS) entry which is preliminary data.</text>
</comment>
<dbReference type="SUPFAM" id="SSF103088">
    <property type="entry name" value="OmpA-like"/>
    <property type="match status" value="1"/>
</dbReference>
<evidence type="ECO:0000256" key="5">
    <source>
        <dbReference type="SAM" id="SignalP"/>
    </source>
</evidence>
<evidence type="ECO:0000256" key="3">
    <source>
        <dbReference type="ARBA" id="ARBA00023237"/>
    </source>
</evidence>
<dbReference type="InterPro" id="IPR006664">
    <property type="entry name" value="OMP_bac"/>
</dbReference>
<evidence type="ECO:0000259" key="6">
    <source>
        <dbReference type="PROSITE" id="PS51123"/>
    </source>
</evidence>
<proteinExistence type="predicted"/>
<dbReference type="PANTHER" id="PTHR30329">
    <property type="entry name" value="STATOR ELEMENT OF FLAGELLAR MOTOR COMPLEX"/>
    <property type="match status" value="1"/>
</dbReference>
<keyword evidence="3" id="KW-0998">Cell outer membrane</keyword>
<sequence length="292" mass="30892">MRVISNTPAIALALGALAAAGTASAQDQGNADAELTATMYSDAPAETAEMVEGPELEGFISARDGNRLQITGEDGARNVVTLDQTTQIVSKSGIFGISSKDRTDQALLNGLPVDVRTMQSPSGDLVASRIKFQKDDFETAAMIRNGTEQGFAEQTAATEALRGRMGDIDKYNIKGTTNVNFATGKWNLSSEAKADLCATASAAEGMDNALMLVVGYTDSTGSQEFNQMLSEKRAAGVVNYLQQACGWKPYRMLTPTGMAEADPLADNTTEYGKAQNRRVAVNILVSKGLDGL</sequence>
<evidence type="ECO:0000256" key="1">
    <source>
        <dbReference type="ARBA" id="ARBA00004442"/>
    </source>
</evidence>
<dbReference type="InterPro" id="IPR036737">
    <property type="entry name" value="OmpA-like_sf"/>
</dbReference>
<dbReference type="PRINTS" id="PR01021">
    <property type="entry name" value="OMPADOMAIN"/>
</dbReference>
<dbReference type="RefSeq" id="WP_243802893.1">
    <property type="nucleotide sequence ID" value="NZ_JALHAT010000058.1"/>
</dbReference>
<evidence type="ECO:0000256" key="2">
    <source>
        <dbReference type="ARBA" id="ARBA00023136"/>
    </source>
</evidence>